<dbReference type="PANTHER" id="PTHR47186">
    <property type="entry name" value="LEUCINE-RICH REPEAT-CONTAINING PROTEIN 57"/>
    <property type="match status" value="1"/>
</dbReference>
<feature type="compositionally biased region" description="Low complexity" evidence="4">
    <location>
        <begin position="463"/>
        <end position="479"/>
    </location>
</feature>
<feature type="compositionally biased region" description="Basic and acidic residues" evidence="4">
    <location>
        <begin position="47"/>
        <end position="73"/>
    </location>
</feature>
<dbReference type="Proteomes" id="UP000583929">
    <property type="component" value="Unassembled WGS sequence"/>
</dbReference>
<dbReference type="InterPro" id="IPR055414">
    <property type="entry name" value="LRR_R13L4/SHOC2-like"/>
</dbReference>
<feature type="region of interest" description="Disordered" evidence="4">
    <location>
        <begin position="47"/>
        <end position="137"/>
    </location>
</feature>
<feature type="compositionally biased region" description="Basic and acidic residues" evidence="4">
    <location>
        <begin position="451"/>
        <end position="461"/>
    </location>
</feature>
<sequence>MSDNSSNETNSNPKNSANPPTKTEKDVSPKILIEIVRELKNYVETEAHTLVHSQKEIDDTLQRGDQEDQHKESSTITTGSDPKKVSSSWCDCVRKHKPAAGEGSKAKADKSGGEGSTRRGCGSTRRGGGGIVNRDPDEQIKKMEINLEQMANYLSNLENYEKDFKKKIEDHQNRIELLFKNIKEMKDESSKDNNDDENKYKYSIGNKLWDINKEITKLKHRIPSSFQNTTDHQDESQKKTEETTTGPNTQIAVDELLSLYTSKSFTQSSLHEEIERIYNGDDLEENEKKCLLCFAVFTENEELTKRMLTYWWAGEGYIQDDPNKMIFIEEAAGKILAKFTEKHLIEPVFRKRWSIAKSYKMQPIIRSVIVQLAAKENFFAYDDDRNLKARSPNCKRICLVKQIIIDDQKDEKDAAAASKPQPDQPPTDPKDEKDDDKDMSAANVQPQQPPRPKDEKDDEKNIPAASNSSNANAQPQQPQKPKDEKDDKKDAKNENYSKEWETNLETIFNVDEPFPDLRLEWLAKGRDKKCPTEDEKRVQVEEWLSKMKALKVLYLGTWRASGKHHIEVDNIEFLKALKSMSSLRLLSLQGISRIIELKDSIKGLTRLTVLDLKACHNLEELPKEISYLQSLTHLDVSDCYMIDHMPRELGKLTNLQVLKGFVIGKDKNQSKKFCAFENLDKMKKLRTLSLFISRKDFPSAKDLKTFGCLEGLKRLTLSWGADNNATSGTDSTASKKKKGTSNEAASPFIHLEKLDLQCYPHESTPNWLKPEKVGSLKKLYIRGGKLGGDLWYSNSKNDGNNESLLKNTWSVETLRLKFLAGLKLDWEEMKEFFPKLCYLEKIDCPLVTMCPCDADGVWVSGDGDNQQPQQSK</sequence>
<dbReference type="AlphaFoldDB" id="A0A7J6I9F6"/>
<feature type="region of interest" description="Disordered" evidence="4">
    <location>
        <begin position="1"/>
        <end position="29"/>
    </location>
</feature>
<keyword evidence="2" id="KW-0611">Plant defense</keyword>
<evidence type="ECO:0000256" key="2">
    <source>
        <dbReference type="ARBA" id="ARBA00022821"/>
    </source>
</evidence>
<dbReference type="InterPro" id="IPR036388">
    <property type="entry name" value="WH-like_DNA-bd_sf"/>
</dbReference>
<keyword evidence="7" id="KW-1185">Reference proteome</keyword>
<feature type="compositionally biased region" description="Basic and acidic residues" evidence="4">
    <location>
        <begin position="480"/>
        <end position="497"/>
    </location>
</feature>
<dbReference type="GO" id="GO:0006952">
    <property type="term" value="P:defense response"/>
    <property type="evidence" value="ECO:0007669"/>
    <property type="project" value="UniProtKB-KW"/>
</dbReference>
<keyword evidence="1" id="KW-0677">Repeat</keyword>
<organism evidence="6 7">
    <name type="scientific">Cannabis sativa</name>
    <name type="common">Hemp</name>
    <name type="synonym">Marijuana</name>
    <dbReference type="NCBI Taxonomy" id="3483"/>
    <lineage>
        <taxon>Eukaryota</taxon>
        <taxon>Viridiplantae</taxon>
        <taxon>Streptophyta</taxon>
        <taxon>Embryophyta</taxon>
        <taxon>Tracheophyta</taxon>
        <taxon>Spermatophyta</taxon>
        <taxon>Magnoliopsida</taxon>
        <taxon>eudicotyledons</taxon>
        <taxon>Gunneridae</taxon>
        <taxon>Pentapetalae</taxon>
        <taxon>rosids</taxon>
        <taxon>fabids</taxon>
        <taxon>Rosales</taxon>
        <taxon>Cannabaceae</taxon>
        <taxon>Cannabis</taxon>
    </lineage>
</organism>
<gene>
    <name evidence="6" type="ORF">G4B88_014623</name>
</gene>
<feature type="coiled-coil region" evidence="3">
    <location>
        <begin position="140"/>
        <end position="188"/>
    </location>
</feature>
<accession>A0A7J6I9F6</accession>
<dbReference type="EMBL" id="JAATIQ010000002">
    <property type="protein sequence ID" value="KAF4404167.1"/>
    <property type="molecule type" value="Genomic_DNA"/>
</dbReference>
<evidence type="ECO:0000259" key="5">
    <source>
        <dbReference type="Pfam" id="PF23598"/>
    </source>
</evidence>
<comment type="caution">
    <text evidence="6">The sequence shown here is derived from an EMBL/GenBank/DDBJ whole genome shotgun (WGS) entry which is preliminary data.</text>
</comment>
<evidence type="ECO:0000313" key="6">
    <source>
        <dbReference type="EMBL" id="KAF4404167.1"/>
    </source>
</evidence>
<feature type="region of interest" description="Disordered" evidence="4">
    <location>
        <begin position="222"/>
        <end position="248"/>
    </location>
</feature>
<evidence type="ECO:0000256" key="4">
    <source>
        <dbReference type="SAM" id="MobiDB-lite"/>
    </source>
</evidence>
<evidence type="ECO:0000256" key="3">
    <source>
        <dbReference type="SAM" id="Coils"/>
    </source>
</evidence>
<dbReference type="Pfam" id="PF23598">
    <property type="entry name" value="LRR_14"/>
    <property type="match status" value="1"/>
</dbReference>
<keyword evidence="3" id="KW-0175">Coiled coil</keyword>
<feature type="compositionally biased region" description="Basic and acidic residues" evidence="4">
    <location>
        <begin position="231"/>
        <end position="242"/>
    </location>
</feature>
<dbReference type="PANTHER" id="PTHR47186:SF54">
    <property type="entry name" value="DISEASE RESISTANCE RPP13-LIKE PROTEIN 4"/>
    <property type="match status" value="1"/>
</dbReference>
<name>A0A7J6I9F6_CANSA</name>
<feature type="compositionally biased region" description="Polar residues" evidence="4">
    <location>
        <begin position="74"/>
        <end position="89"/>
    </location>
</feature>
<feature type="compositionally biased region" description="Basic and acidic residues" evidence="4">
    <location>
        <begin position="428"/>
        <end position="439"/>
    </location>
</feature>
<feature type="domain" description="Disease resistance R13L4/SHOC-2-like LRR" evidence="5">
    <location>
        <begin position="543"/>
        <end position="782"/>
    </location>
</feature>
<feature type="region of interest" description="Disordered" evidence="4">
    <location>
        <begin position="410"/>
        <end position="497"/>
    </location>
</feature>
<feature type="compositionally biased region" description="Polar residues" evidence="4">
    <location>
        <begin position="1"/>
        <end position="21"/>
    </location>
</feature>
<dbReference type="Gene3D" id="3.80.10.10">
    <property type="entry name" value="Ribonuclease Inhibitor"/>
    <property type="match status" value="1"/>
</dbReference>
<dbReference type="Gene3D" id="1.10.10.10">
    <property type="entry name" value="Winged helix-like DNA-binding domain superfamily/Winged helix DNA-binding domain"/>
    <property type="match status" value="1"/>
</dbReference>
<reference evidence="6 7" key="1">
    <citation type="journal article" date="2020" name="bioRxiv">
        <title>Sequence and annotation of 42 cannabis genomes reveals extensive copy number variation in cannabinoid synthesis and pathogen resistance genes.</title>
        <authorList>
            <person name="Mckernan K.J."/>
            <person name="Helbert Y."/>
            <person name="Kane L.T."/>
            <person name="Ebling H."/>
            <person name="Zhang L."/>
            <person name="Liu B."/>
            <person name="Eaton Z."/>
            <person name="Mclaughlin S."/>
            <person name="Kingan S."/>
            <person name="Baybayan P."/>
            <person name="Concepcion G."/>
            <person name="Jordan M."/>
            <person name="Riva A."/>
            <person name="Barbazuk W."/>
            <person name="Harkins T."/>
        </authorList>
    </citation>
    <scope>NUCLEOTIDE SEQUENCE [LARGE SCALE GENOMIC DNA]</scope>
    <source>
        <strain evidence="7">cv. Jamaican Lion 4</strain>
        <tissue evidence="6">Leaf</tissue>
    </source>
</reference>
<dbReference type="SUPFAM" id="SSF52047">
    <property type="entry name" value="RNI-like"/>
    <property type="match status" value="1"/>
</dbReference>
<evidence type="ECO:0000313" key="7">
    <source>
        <dbReference type="Proteomes" id="UP000583929"/>
    </source>
</evidence>
<evidence type="ECO:0000256" key="1">
    <source>
        <dbReference type="ARBA" id="ARBA00022737"/>
    </source>
</evidence>
<dbReference type="InterPro" id="IPR032675">
    <property type="entry name" value="LRR_dom_sf"/>
</dbReference>
<proteinExistence type="predicted"/>
<protein>
    <recommendedName>
        <fullName evidence="5">Disease resistance R13L4/SHOC-2-like LRR domain-containing protein</fullName>
    </recommendedName>
</protein>